<feature type="domain" description="N-acetyltransferase" evidence="3">
    <location>
        <begin position="1"/>
        <end position="141"/>
    </location>
</feature>
<sequence>MLYQALYIPKGQSALPRDVVNLPELTCYVQGWGREGDCGFLASDKVTNQPIGAVWLRLLVGENKGYGYVDDGTPELSIAVYPEYRSQGIGTQLLTHLFASDCGQSSISLSVSVNNPALRLYERFGFEVVSQSAESLTMRRD</sequence>
<name>A0ABR9USE4_9CHRO</name>
<dbReference type="Pfam" id="PF13508">
    <property type="entry name" value="Acetyltransf_7"/>
    <property type="match status" value="1"/>
</dbReference>
<evidence type="ECO:0000259" key="3">
    <source>
        <dbReference type="PROSITE" id="PS51186"/>
    </source>
</evidence>
<dbReference type="EMBL" id="JADEWN010000028">
    <property type="protein sequence ID" value="MBE9191208.1"/>
    <property type="molecule type" value="Genomic_DNA"/>
</dbReference>
<keyword evidence="2" id="KW-0012">Acyltransferase</keyword>
<evidence type="ECO:0000313" key="4">
    <source>
        <dbReference type="EMBL" id="MBE9191208.1"/>
    </source>
</evidence>
<accession>A0ABR9USE4</accession>
<dbReference type="InterPro" id="IPR051556">
    <property type="entry name" value="N-term/lysine_N-AcTrnsfr"/>
</dbReference>
<keyword evidence="5" id="KW-1185">Reference proteome</keyword>
<keyword evidence="1" id="KW-0808">Transferase</keyword>
<reference evidence="4 5" key="1">
    <citation type="submission" date="2020-10" db="EMBL/GenBank/DDBJ databases">
        <authorList>
            <person name="Castelo-Branco R."/>
            <person name="Eusebio N."/>
            <person name="Adriana R."/>
            <person name="Vieira A."/>
            <person name="Brugerolle De Fraissinette N."/>
            <person name="Rezende De Castro R."/>
            <person name="Schneider M.P."/>
            <person name="Vasconcelos V."/>
            <person name="Leao P.N."/>
        </authorList>
    </citation>
    <scope>NUCLEOTIDE SEQUENCE [LARGE SCALE GENOMIC DNA]</scope>
    <source>
        <strain evidence="4 5">LEGE 06123</strain>
    </source>
</reference>
<evidence type="ECO:0000313" key="5">
    <source>
        <dbReference type="Proteomes" id="UP000651156"/>
    </source>
</evidence>
<dbReference type="PANTHER" id="PTHR42919">
    <property type="entry name" value="N-ALPHA-ACETYLTRANSFERASE"/>
    <property type="match status" value="1"/>
</dbReference>
<dbReference type="CDD" id="cd04301">
    <property type="entry name" value="NAT_SF"/>
    <property type="match status" value="1"/>
</dbReference>
<dbReference type="Gene3D" id="3.40.630.30">
    <property type="match status" value="1"/>
</dbReference>
<gene>
    <name evidence="4" type="ORF">IQ230_12750</name>
</gene>
<evidence type="ECO:0000256" key="1">
    <source>
        <dbReference type="ARBA" id="ARBA00022679"/>
    </source>
</evidence>
<dbReference type="PANTHER" id="PTHR42919:SF8">
    <property type="entry name" value="N-ALPHA-ACETYLTRANSFERASE 50"/>
    <property type="match status" value="1"/>
</dbReference>
<proteinExistence type="predicted"/>
<dbReference type="InterPro" id="IPR016181">
    <property type="entry name" value="Acyl_CoA_acyltransferase"/>
</dbReference>
<dbReference type="SUPFAM" id="SSF55729">
    <property type="entry name" value="Acyl-CoA N-acyltransferases (Nat)"/>
    <property type="match status" value="1"/>
</dbReference>
<dbReference type="Proteomes" id="UP000651156">
    <property type="component" value="Unassembled WGS sequence"/>
</dbReference>
<dbReference type="InterPro" id="IPR000182">
    <property type="entry name" value="GNAT_dom"/>
</dbReference>
<evidence type="ECO:0000256" key="2">
    <source>
        <dbReference type="ARBA" id="ARBA00023315"/>
    </source>
</evidence>
<protein>
    <submittedName>
        <fullName evidence="4">GNAT family N-acetyltransferase</fullName>
    </submittedName>
</protein>
<organism evidence="4 5">
    <name type="scientific">Gloeocapsopsis crepidinum LEGE 06123</name>
    <dbReference type="NCBI Taxonomy" id="588587"/>
    <lineage>
        <taxon>Bacteria</taxon>
        <taxon>Bacillati</taxon>
        <taxon>Cyanobacteriota</taxon>
        <taxon>Cyanophyceae</taxon>
        <taxon>Oscillatoriophycideae</taxon>
        <taxon>Chroococcales</taxon>
        <taxon>Chroococcaceae</taxon>
        <taxon>Gloeocapsopsis</taxon>
    </lineage>
</organism>
<comment type="caution">
    <text evidence="4">The sequence shown here is derived from an EMBL/GenBank/DDBJ whole genome shotgun (WGS) entry which is preliminary data.</text>
</comment>
<dbReference type="PROSITE" id="PS51186">
    <property type="entry name" value="GNAT"/>
    <property type="match status" value="1"/>
</dbReference>